<keyword evidence="1" id="KW-0472">Membrane</keyword>
<evidence type="ECO:0000313" key="2">
    <source>
        <dbReference type="EMBL" id="JAE08088.1"/>
    </source>
</evidence>
<evidence type="ECO:0000256" key="1">
    <source>
        <dbReference type="SAM" id="Phobius"/>
    </source>
</evidence>
<keyword evidence="1" id="KW-0812">Transmembrane</keyword>
<proteinExistence type="predicted"/>
<protein>
    <submittedName>
        <fullName evidence="2">Uncharacterized protein</fullName>
    </submittedName>
</protein>
<keyword evidence="1" id="KW-1133">Transmembrane helix</keyword>
<name>A0A0A9FIM3_ARUDO</name>
<feature type="transmembrane region" description="Helical" evidence="1">
    <location>
        <begin position="27"/>
        <end position="48"/>
    </location>
</feature>
<organism evidence="2">
    <name type="scientific">Arundo donax</name>
    <name type="common">Giant reed</name>
    <name type="synonym">Donax arundinaceus</name>
    <dbReference type="NCBI Taxonomy" id="35708"/>
    <lineage>
        <taxon>Eukaryota</taxon>
        <taxon>Viridiplantae</taxon>
        <taxon>Streptophyta</taxon>
        <taxon>Embryophyta</taxon>
        <taxon>Tracheophyta</taxon>
        <taxon>Spermatophyta</taxon>
        <taxon>Magnoliopsida</taxon>
        <taxon>Liliopsida</taxon>
        <taxon>Poales</taxon>
        <taxon>Poaceae</taxon>
        <taxon>PACMAD clade</taxon>
        <taxon>Arundinoideae</taxon>
        <taxon>Arundineae</taxon>
        <taxon>Arundo</taxon>
    </lineage>
</organism>
<dbReference type="EMBL" id="GBRH01189808">
    <property type="protein sequence ID" value="JAE08088.1"/>
    <property type="molecule type" value="Transcribed_RNA"/>
</dbReference>
<reference evidence="2" key="1">
    <citation type="submission" date="2014-09" db="EMBL/GenBank/DDBJ databases">
        <authorList>
            <person name="Magalhaes I.L.F."/>
            <person name="Oliveira U."/>
            <person name="Santos F.R."/>
            <person name="Vidigal T.H.D.A."/>
            <person name="Brescovit A.D."/>
            <person name="Santos A.J."/>
        </authorList>
    </citation>
    <scope>NUCLEOTIDE SEQUENCE</scope>
    <source>
        <tissue evidence="2">Shoot tissue taken approximately 20 cm above the soil surface</tissue>
    </source>
</reference>
<sequence length="53" mass="5517">MATSASFLTPSTYHSYNLGMGGPLSTFSFGSVLVLVKASILACGMDLVHFSCV</sequence>
<accession>A0A0A9FIM3</accession>
<reference evidence="2" key="2">
    <citation type="journal article" date="2015" name="Data Brief">
        <title>Shoot transcriptome of the giant reed, Arundo donax.</title>
        <authorList>
            <person name="Barrero R.A."/>
            <person name="Guerrero F.D."/>
            <person name="Moolhuijzen P."/>
            <person name="Goolsby J.A."/>
            <person name="Tidwell J."/>
            <person name="Bellgard S.E."/>
            <person name="Bellgard M.I."/>
        </authorList>
    </citation>
    <scope>NUCLEOTIDE SEQUENCE</scope>
    <source>
        <tissue evidence="2">Shoot tissue taken approximately 20 cm above the soil surface</tissue>
    </source>
</reference>
<dbReference type="AlphaFoldDB" id="A0A0A9FIM3"/>